<dbReference type="EMBL" id="CP081303">
    <property type="protein sequence ID" value="QZE12950.1"/>
    <property type="molecule type" value="Genomic_DNA"/>
</dbReference>
<protein>
    <submittedName>
        <fullName evidence="1">Diaminopimelate epimerase</fullName>
        <ecNumber evidence="1">5.1.1.7</ecNumber>
    </submittedName>
</protein>
<gene>
    <name evidence="1" type="primary">dapF</name>
    <name evidence="1" type="ORF">K4L44_10150</name>
</gene>
<keyword evidence="1" id="KW-0413">Isomerase</keyword>
<evidence type="ECO:0000313" key="1">
    <source>
        <dbReference type="EMBL" id="QZE12950.1"/>
    </source>
</evidence>
<name>A0AC61NM14_9BACT</name>
<dbReference type="Proteomes" id="UP000826212">
    <property type="component" value="Chromosome"/>
</dbReference>
<dbReference type="EC" id="5.1.1.7" evidence="1"/>
<sequence>MNSYRFHKYQGAGNDFVIIDNRENKFDAKDFALVNQLCDRRFGVGSDGLMLLENDDHYTFRMRYYNSDGREATMCGNGGRCIVAFAHHLGLFEKEVTFVAVDGVHQAIMESDEVVDLEMIDVDFVERIGEDFYLNTGSPHYVVFQDLSDLDVVKEGRSIRYNARFKEEGTNVNFVSMDKDCLKVLTYERGVEDETLACGTGVTAAAIAAYVMSGCQYEGFDIEAKGGRLGVRFQAKSINEFEHVWLKGPAVRVFEGDITL</sequence>
<evidence type="ECO:0000313" key="2">
    <source>
        <dbReference type="Proteomes" id="UP000826212"/>
    </source>
</evidence>
<organism evidence="1 2">
    <name type="scientific">Halosquirtibacter laminarini</name>
    <dbReference type="NCBI Taxonomy" id="3374600"/>
    <lineage>
        <taxon>Bacteria</taxon>
        <taxon>Pseudomonadati</taxon>
        <taxon>Bacteroidota</taxon>
        <taxon>Bacteroidia</taxon>
        <taxon>Marinilabiliales</taxon>
        <taxon>Prolixibacteraceae</taxon>
        <taxon>Halosquirtibacter</taxon>
    </lineage>
</organism>
<proteinExistence type="predicted"/>
<reference evidence="1" key="1">
    <citation type="submission" date="2021-08" db="EMBL/GenBank/DDBJ databases">
        <title>Novel anaerobic bacterium isolated from sea squirt in East Sea, Republic of Korea.</title>
        <authorList>
            <person name="Nguyen T.H."/>
            <person name="Li Z."/>
            <person name="Lee Y.-J."/>
            <person name="Ko J."/>
            <person name="Kim S.-G."/>
        </authorList>
    </citation>
    <scope>NUCLEOTIDE SEQUENCE</scope>
    <source>
        <strain evidence="1">KCTC 25031</strain>
    </source>
</reference>
<accession>A0AC61NM14</accession>
<keyword evidence="2" id="KW-1185">Reference proteome</keyword>